<protein>
    <recommendedName>
        <fullName evidence="1">Ketoreductase (KR) domain-containing protein</fullName>
    </recommendedName>
</protein>
<reference evidence="3" key="1">
    <citation type="journal article" date="2014" name="Genome Announc.">
        <title>Genome sequence and annotation of Acremonium chrysogenum, producer of the beta-lactam antibiotic cephalosporin C.</title>
        <authorList>
            <person name="Terfehr D."/>
            <person name="Dahlmann T.A."/>
            <person name="Specht T."/>
            <person name="Zadra I."/>
            <person name="Kuernsteiner H."/>
            <person name="Kueck U."/>
        </authorList>
    </citation>
    <scope>NUCLEOTIDE SEQUENCE [LARGE SCALE GENOMIC DNA]</scope>
    <source>
        <strain evidence="3">ATCC 11550 / CBS 779.69 / DSM 880 / IAM 14645 / JCM 23072 / IMI 49137</strain>
    </source>
</reference>
<proteinExistence type="predicted"/>
<feature type="domain" description="Ketoreductase (KR)" evidence="1">
    <location>
        <begin position="16"/>
        <end position="56"/>
    </location>
</feature>
<name>A0A086SV09_HAPC1</name>
<dbReference type="EMBL" id="JPKY01000155">
    <property type="protein sequence ID" value="KFH40941.1"/>
    <property type="molecule type" value="Genomic_DNA"/>
</dbReference>
<dbReference type="AlphaFoldDB" id="A0A086SV09"/>
<evidence type="ECO:0000313" key="2">
    <source>
        <dbReference type="EMBL" id="KFH40941.1"/>
    </source>
</evidence>
<dbReference type="HOGENOM" id="CLU_2903629_0_0_1"/>
<evidence type="ECO:0000313" key="3">
    <source>
        <dbReference type="Proteomes" id="UP000029964"/>
    </source>
</evidence>
<comment type="caution">
    <text evidence="2">The sequence shown here is derived from an EMBL/GenBank/DDBJ whole genome shotgun (WGS) entry which is preliminary data.</text>
</comment>
<dbReference type="OrthoDB" id="329835at2759"/>
<dbReference type="InterPro" id="IPR013968">
    <property type="entry name" value="PKS_KR"/>
</dbReference>
<gene>
    <name evidence="2" type="ORF">ACRE_083450</name>
</gene>
<sequence>MSISDIKAASRPIEAVIGGFDGIGRAVIEWLVKDGAKQILSVSRSGVTSHETREFVIRGIEQ</sequence>
<accession>A0A086SV09</accession>
<organism evidence="2 3">
    <name type="scientific">Hapsidospora chrysogenum (strain ATCC 11550 / CBS 779.69 / DSM 880 / IAM 14645 / JCM 23072 / IMI 49137)</name>
    <name type="common">Acremonium chrysogenum</name>
    <dbReference type="NCBI Taxonomy" id="857340"/>
    <lineage>
        <taxon>Eukaryota</taxon>
        <taxon>Fungi</taxon>
        <taxon>Dikarya</taxon>
        <taxon>Ascomycota</taxon>
        <taxon>Pezizomycotina</taxon>
        <taxon>Sordariomycetes</taxon>
        <taxon>Hypocreomycetidae</taxon>
        <taxon>Hypocreales</taxon>
        <taxon>Bionectriaceae</taxon>
        <taxon>Hapsidospora</taxon>
    </lineage>
</organism>
<dbReference type="InterPro" id="IPR036291">
    <property type="entry name" value="NAD(P)-bd_dom_sf"/>
</dbReference>
<dbReference type="Proteomes" id="UP000029964">
    <property type="component" value="Unassembled WGS sequence"/>
</dbReference>
<dbReference type="Pfam" id="PF08659">
    <property type="entry name" value="KR"/>
    <property type="match status" value="1"/>
</dbReference>
<dbReference type="Gene3D" id="3.40.50.720">
    <property type="entry name" value="NAD(P)-binding Rossmann-like Domain"/>
    <property type="match status" value="1"/>
</dbReference>
<evidence type="ECO:0000259" key="1">
    <source>
        <dbReference type="Pfam" id="PF08659"/>
    </source>
</evidence>
<keyword evidence="3" id="KW-1185">Reference proteome</keyword>
<dbReference type="SUPFAM" id="SSF51735">
    <property type="entry name" value="NAD(P)-binding Rossmann-fold domains"/>
    <property type="match status" value="1"/>
</dbReference>